<feature type="region of interest" description="Disordered" evidence="1">
    <location>
        <begin position="120"/>
        <end position="141"/>
    </location>
</feature>
<dbReference type="STRING" id="454286.A0A0J8TYG0"/>
<feature type="region of interest" description="Disordered" evidence="1">
    <location>
        <begin position="419"/>
        <end position="453"/>
    </location>
</feature>
<evidence type="ECO:0000313" key="2">
    <source>
        <dbReference type="EMBL" id="KMU79017.1"/>
    </source>
</evidence>
<evidence type="ECO:0000313" key="3">
    <source>
        <dbReference type="Proteomes" id="UP000054559"/>
    </source>
</evidence>
<organism evidence="2 3">
    <name type="scientific">Coccidioides immitis RMSCC 3703</name>
    <dbReference type="NCBI Taxonomy" id="454286"/>
    <lineage>
        <taxon>Eukaryota</taxon>
        <taxon>Fungi</taxon>
        <taxon>Dikarya</taxon>
        <taxon>Ascomycota</taxon>
        <taxon>Pezizomycotina</taxon>
        <taxon>Eurotiomycetes</taxon>
        <taxon>Eurotiomycetidae</taxon>
        <taxon>Onygenales</taxon>
        <taxon>Onygenaceae</taxon>
        <taxon>Coccidioides</taxon>
    </lineage>
</organism>
<sequence length="523" mass="57659">MEPFSTGQAIAGGAYEVATIINKSNEKFSSEVWAKPFEDRVGCGPFGGGMDARRAYEILERSLERSFVDVSFSSTDILAAVKISHSAHQADSLMGREWPGAFIEPGVALSASVTARHLAAPQTDHRHSSTDTTARRQKQNTADRTGCMAACDDIDAGAAPPILASTLLQSYLDDDENGAQVTQVDSDWNLQPDIDKGIPFTKAGSSVFAPGRVIGISGLQPTVPPQRDWRDGDAAAVRNWMFELSAHILITLLTRPHLAPSSLDPRAQSGTFPQAVVIQFYSSRAFTSEYLLRSIQQKLPELTTNSTRNILNTVKVIRAFNFDEILEAVSQVSDILYEAKHQQTTLLLLEGLDQSLAEIQRNSSILAAQAKLIPLLRTLTILSRNHTSFLTVIVVNPVLLPTAPFPPSAPDIQAKQYPGEHSTQQECVSPHSRHHHHSNHHQAVHSISHRRRNRNYKHKVKAKRTPLHPPNKFPADSIILLLSSFPSIKGFDTHLLVSKMESKMIIEVAKDRMGEHLGRWCAL</sequence>
<evidence type="ECO:0000256" key="1">
    <source>
        <dbReference type="SAM" id="MobiDB-lite"/>
    </source>
</evidence>
<dbReference type="EMBL" id="DS268169">
    <property type="protein sequence ID" value="KMU79017.1"/>
    <property type="molecule type" value="Genomic_DNA"/>
</dbReference>
<dbReference type="AlphaFoldDB" id="A0A0J8TYG0"/>
<accession>A0A0J8TYG0</accession>
<reference evidence="3" key="1">
    <citation type="journal article" date="2010" name="Genome Res.">
        <title>Population genomic sequencing of Coccidioides fungi reveals recent hybridization and transposon control.</title>
        <authorList>
            <person name="Neafsey D.E."/>
            <person name="Barker B.M."/>
            <person name="Sharpton T.J."/>
            <person name="Stajich J.E."/>
            <person name="Park D.J."/>
            <person name="Whiston E."/>
            <person name="Hung C.-Y."/>
            <person name="McMahan C."/>
            <person name="White J."/>
            <person name="Sykes S."/>
            <person name="Heiman D."/>
            <person name="Young S."/>
            <person name="Zeng Q."/>
            <person name="Abouelleil A."/>
            <person name="Aftuck L."/>
            <person name="Bessette D."/>
            <person name="Brown A."/>
            <person name="FitzGerald M."/>
            <person name="Lui A."/>
            <person name="Macdonald J.P."/>
            <person name="Priest M."/>
            <person name="Orbach M.J."/>
            <person name="Galgiani J.N."/>
            <person name="Kirkland T.N."/>
            <person name="Cole G.T."/>
            <person name="Birren B.W."/>
            <person name="Henn M.R."/>
            <person name="Taylor J.W."/>
            <person name="Rounsley S.D."/>
        </authorList>
    </citation>
    <scope>NUCLEOTIDE SEQUENCE [LARGE SCALE GENOMIC DNA]</scope>
    <source>
        <strain evidence="3">RMSCC 3703</strain>
    </source>
</reference>
<protein>
    <submittedName>
        <fullName evidence="2">Uncharacterized protein</fullName>
    </submittedName>
</protein>
<dbReference type="OrthoDB" id="4344093at2759"/>
<proteinExistence type="predicted"/>
<gene>
    <name evidence="2" type="ORF">CISG_07324</name>
</gene>
<feature type="compositionally biased region" description="Basic residues" evidence="1">
    <location>
        <begin position="431"/>
        <end position="453"/>
    </location>
</feature>
<name>A0A0J8TYG0_COCIT</name>
<dbReference type="Proteomes" id="UP000054559">
    <property type="component" value="Unassembled WGS sequence"/>
</dbReference>